<feature type="domain" description="MgtC-like C-terminal" evidence="9">
    <location>
        <begin position="167"/>
        <end position="245"/>
    </location>
</feature>
<reference evidence="10 11" key="1">
    <citation type="submission" date="2024-09" db="EMBL/GenBank/DDBJ databases">
        <authorList>
            <person name="Sun Q."/>
            <person name="Mori K."/>
        </authorList>
    </citation>
    <scope>NUCLEOTIDE SEQUENCE [LARGE SCALE GENOMIC DNA]</scope>
    <source>
        <strain evidence="10 11">JCM 15389</strain>
    </source>
</reference>
<evidence type="ECO:0000256" key="4">
    <source>
        <dbReference type="ARBA" id="ARBA00022692"/>
    </source>
</evidence>
<comment type="similarity">
    <text evidence="2">Belongs to the MgtC/SapB family.</text>
</comment>
<evidence type="ECO:0000313" key="11">
    <source>
        <dbReference type="Proteomes" id="UP001589788"/>
    </source>
</evidence>
<dbReference type="InterPro" id="IPR049177">
    <property type="entry name" value="MgtC_SapB_SrpB_YhiD_N"/>
</dbReference>
<feature type="transmembrane region" description="Helical" evidence="7">
    <location>
        <begin position="78"/>
        <end position="98"/>
    </location>
</feature>
<feature type="transmembrane region" description="Helical" evidence="7">
    <location>
        <begin position="43"/>
        <end position="66"/>
    </location>
</feature>
<keyword evidence="5 7" id="KW-1133">Transmembrane helix</keyword>
<dbReference type="PANTHER" id="PTHR33778:SF3">
    <property type="entry name" value="PROTEIN MGTC"/>
    <property type="match status" value="1"/>
</dbReference>
<evidence type="ECO:0000256" key="1">
    <source>
        <dbReference type="ARBA" id="ARBA00004651"/>
    </source>
</evidence>
<comment type="subcellular location">
    <subcellularLocation>
        <location evidence="1">Cell membrane</location>
        <topology evidence="1">Multi-pass membrane protein</topology>
    </subcellularLocation>
</comment>
<evidence type="ECO:0000256" key="6">
    <source>
        <dbReference type="ARBA" id="ARBA00023136"/>
    </source>
</evidence>
<evidence type="ECO:0000256" key="5">
    <source>
        <dbReference type="ARBA" id="ARBA00022989"/>
    </source>
</evidence>
<keyword evidence="4 7" id="KW-0812">Transmembrane</keyword>
<dbReference type="Proteomes" id="UP001589788">
    <property type="component" value="Unassembled WGS sequence"/>
</dbReference>
<protein>
    <submittedName>
        <fullName evidence="10">MgtC/SapB family protein</fullName>
    </submittedName>
</protein>
<evidence type="ECO:0000259" key="9">
    <source>
        <dbReference type="Pfam" id="PF21770"/>
    </source>
</evidence>
<comment type="caution">
    <text evidence="10">The sequence shown here is derived from an EMBL/GenBank/DDBJ whole genome shotgun (WGS) entry which is preliminary data.</text>
</comment>
<sequence>MHPFSQSVPAGELAVFLGRAVIALLLGGLIGAERQWRSRMAGLRTNALVALGAALFELLSLLLAVSPTASLEHGAVDFTRVTAYIVSGVGFLGAGVIIRDGVNVRGINTAATIWCSAAVGALCGTGYLLPATIGALAVVVGHVALRPVARRIDRRPADQATEVETAYRFEAVCAAAEEAHVRVLLTQAISGSDFRLRAVLSEDLDHGSGRVKVTADLVGSGRDDVALEAAVSRLSLEPAVAAVSWRVADDRRLEDLDG</sequence>
<dbReference type="Gene3D" id="3.30.70.260">
    <property type="match status" value="1"/>
</dbReference>
<evidence type="ECO:0000256" key="2">
    <source>
        <dbReference type="ARBA" id="ARBA00009298"/>
    </source>
</evidence>
<dbReference type="Pfam" id="PF21770">
    <property type="entry name" value="MgtC_SapB_C"/>
    <property type="match status" value="1"/>
</dbReference>
<evidence type="ECO:0000259" key="8">
    <source>
        <dbReference type="Pfam" id="PF02308"/>
    </source>
</evidence>
<proteinExistence type="inferred from homology"/>
<name>A0ABV6BZ97_9ACTN</name>
<evidence type="ECO:0000313" key="10">
    <source>
        <dbReference type="EMBL" id="MFC0080752.1"/>
    </source>
</evidence>
<accession>A0ABV6BZ97</accession>
<feature type="transmembrane region" description="Helical" evidence="7">
    <location>
        <begin position="128"/>
        <end position="145"/>
    </location>
</feature>
<dbReference type="EMBL" id="JBHLYQ010000004">
    <property type="protein sequence ID" value="MFC0080752.1"/>
    <property type="molecule type" value="Genomic_DNA"/>
</dbReference>
<gene>
    <name evidence="10" type="ORF">ACFFRE_01090</name>
</gene>
<evidence type="ECO:0000256" key="3">
    <source>
        <dbReference type="ARBA" id="ARBA00022475"/>
    </source>
</evidence>
<dbReference type="PRINTS" id="PR01837">
    <property type="entry name" value="MGTCSAPBPROT"/>
</dbReference>
<keyword evidence="3" id="KW-1003">Cell membrane</keyword>
<evidence type="ECO:0000256" key="7">
    <source>
        <dbReference type="SAM" id="Phobius"/>
    </source>
</evidence>
<dbReference type="InterPro" id="IPR048640">
    <property type="entry name" value="MgtC-like_C"/>
</dbReference>
<dbReference type="InterPro" id="IPR003416">
    <property type="entry name" value="MgtC/SapB/SrpB/YhiD_fam"/>
</dbReference>
<dbReference type="PANTHER" id="PTHR33778">
    <property type="entry name" value="PROTEIN MGTC"/>
    <property type="match status" value="1"/>
</dbReference>
<dbReference type="Pfam" id="PF02308">
    <property type="entry name" value="MgtC"/>
    <property type="match status" value="1"/>
</dbReference>
<dbReference type="RefSeq" id="WP_248107471.1">
    <property type="nucleotide sequence ID" value="NZ_JAKHEX010000010.1"/>
</dbReference>
<feature type="transmembrane region" description="Helical" evidence="7">
    <location>
        <begin position="13"/>
        <end position="31"/>
    </location>
</feature>
<keyword evidence="6 7" id="KW-0472">Membrane</keyword>
<keyword evidence="11" id="KW-1185">Reference proteome</keyword>
<feature type="domain" description="MgtC/SapB/SrpB/YhiD N-terminal" evidence="8">
    <location>
        <begin position="21"/>
        <end position="150"/>
    </location>
</feature>
<organism evidence="10 11">
    <name type="scientific">Aciditerrimonas ferrireducens</name>
    <dbReference type="NCBI Taxonomy" id="667306"/>
    <lineage>
        <taxon>Bacteria</taxon>
        <taxon>Bacillati</taxon>
        <taxon>Actinomycetota</taxon>
        <taxon>Acidimicrobiia</taxon>
        <taxon>Acidimicrobiales</taxon>
        <taxon>Acidimicrobiaceae</taxon>
        <taxon>Aciditerrimonas</taxon>
    </lineage>
</organism>